<reference evidence="10" key="1">
    <citation type="submission" date="2020-10" db="EMBL/GenBank/DDBJ databases">
        <authorList>
            <person name="Gilroy R."/>
        </authorList>
    </citation>
    <scope>NUCLEOTIDE SEQUENCE</scope>
    <source>
        <strain evidence="10">C6-149</strain>
    </source>
</reference>
<reference evidence="10" key="2">
    <citation type="journal article" date="2021" name="PeerJ">
        <title>Extensive microbial diversity within the chicken gut microbiome revealed by metagenomics and culture.</title>
        <authorList>
            <person name="Gilroy R."/>
            <person name="Ravi A."/>
            <person name="Getino M."/>
            <person name="Pursley I."/>
            <person name="Horton D.L."/>
            <person name="Alikhan N.F."/>
            <person name="Baker D."/>
            <person name="Gharbi K."/>
            <person name="Hall N."/>
            <person name="Watson M."/>
            <person name="Adriaenssens E.M."/>
            <person name="Foster-Nyarko E."/>
            <person name="Jarju S."/>
            <person name="Secka A."/>
            <person name="Antonio M."/>
            <person name="Oren A."/>
            <person name="Chaudhuri R.R."/>
            <person name="La Ragione R."/>
            <person name="Hildebrand F."/>
            <person name="Pallen M.J."/>
        </authorList>
    </citation>
    <scope>NUCLEOTIDE SEQUENCE</scope>
    <source>
        <strain evidence="10">C6-149</strain>
    </source>
</reference>
<keyword evidence="5" id="KW-0378">Hydrolase</keyword>
<dbReference type="PROSITE" id="PS51885">
    <property type="entry name" value="NEPRILYSIN"/>
    <property type="match status" value="1"/>
</dbReference>
<dbReference type="SUPFAM" id="SSF55486">
    <property type="entry name" value="Metalloproteases ('zincins'), catalytic domain"/>
    <property type="match status" value="1"/>
</dbReference>
<dbReference type="Pfam" id="PF01431">
    <property type="entry name" value="Peptidase_M13"/>
    <property type="match status" value="1"/>
</dbReference>
<dbReference type="GO" id="GO:0046872">
    <property type="term" value="F:metal ion binding"/>
    <property type="evidence" value="ECO:0007669"/>
    <property type="project" value="UniProtKB-KW"/>
</dbReference>
<evidence type="ECO:0000259" key="9">
    <source>
        <dbReference type="Pfam" id="PF05649"/>
    </source>
</evidence>
<keyword evidence="3" id="KW-0645">Protease</keyword>
<evidence type="ECO:0000256" key="3">
    <source>
        <dbReference type="ARBA" id="ARBA00022670"/>
    </source>
</evidence>
<dbReference type="InterPro" id="IPR042089">
    <property type="entry name" value="Peptidase_M13_dom_2"/>
</dbReference>
<evidence type="ECO:0000256" key="6">
    <source>
        <dbReference type="ARBA" id="ARBA00022833"/>
    </source>
</evidence>
<evidence type="ECO:0000256" key="5">
    <source>
        <dbReference type="ARBA" id="ARBA00022801"/>
    </source>
</evidence>
<dbReference type="InterPro" id="IPR000718">
    <property type="entry name" value="Peptidase_M13"/>
</dbReference>
<protein>
    <submittedName>
        <fullName evidence="10">M13 family peptidase</fullName>
    </submittedName>
</protein>
<dbReference type="Proteomes" id="UP000823614">
    <property type="component" value="Unassembled WGS sequence"/>
</dbReference>
<keyword evidence="4" id="KW-0479">Metal-binding</keyword>
<dbReference type="GO" id="GO:0005886">
    <property type="term" value="C:plasma membrane"/>
    <property type="evidence" value="ECO:0007669"/>
    <property type="project" value="TreeGrafter"/>
</dbReference>
<dbReference type="GO" id="GO:0016485">
    <property type="term" value="P:protein processing"/>
    <property type="evidence" value="ECO:0007669"/>
    <property type="project" value="TreeGrafter"/>
</dbReference>
<dbReference type="Pfam" id="PF05649">
    <property type="entry name" value="Peptidase_M13_N"/>
    <property type="match status" value="1"/>
</dbReference>
<dbReference type="InterPro" id="IPR018497">
    <property type="entry name" value="Peptidase_M13_C"/>
</dbReference>
<feature type="domain" description="Peptidase M13 C-terminal" evidence="8">
    <location>
        <begin position="457"/>
        <end position="647"/>
    </location>
</feature>
<name>A0A9D9E6F6_9LACO</name>
<evidence type="ECO:0000313" key="10">
    <source>
        <dbReference type="EMBL" id="MBO8441175.1"/>
    </source>
</evidence>
<sequence>MTQSCIIGGSGSQGKDLSNINIKDDLYLSVNGEWLKKAKIPADKSSTGGFAKLSDDIEKLLMNDFQDMLDNKTEPNNVLLANFINYYKLALNYEQRNKLGYKPVKTFIDKVNKLNNYCDLQEELSFFVRNGIDVPFPIYVAPDMKDAKHYCLHAAAAGLILPDTTYYKEEQKESAEQLLGVFTKMVSRLMQLAGFNDDEIKKTISEALQLDKKMAAYELSNEEKADYPKSYNPESLSDFDERLEVISLSKFINQVIPEETDKIIVTDKRYYDHLNSIFSEDNFNEVKSWMLVNVILNWTGILSDDIRKIGGEYGRVLSGKKEAPNKQKAAFYLAYGQYNMVVGDYYARKYFGSKAKKDVINMVHKMIDVYKERLENNDWLSDDTKRKAIVKLNNLVPNVGYPDKIDPIFAQFVVDENDTLFNNDLKFTRLAIQDEFNHLHKEVDRTMWEDMDPATVNAYYDPSNNIIVFPAAILQKPFYDLSQTDSENFGGIGAVMAHEISHAFDNNGAQFDEFGNLNNWWTDDDLKHFKKLTQAMIDQFDGIEVSGGKVNGKQVVSENVADQGGLSCALEAAKKDDNFDVKSFFINWAKIWCMKSTIEYDKLLLSIDVHSPHNLRANICAQNLDDFYEAFDVKDTDGMWIDPKDRVAIW</sequence>
<dbReference type="EMBL" id="JADIMP010000035">
    <property type="protein sequence ID" value="MBO8441175.1"/>
    <property type="molecule type" value="Genomic_DNA"/>
</dbReference>
<evidence type="ECO:0000256" key="2">
    <source>
        <dbReference type="ARBA" id="ARBA00007357"/>
    </source>
</evidence>
<dbReference type="AlphaFoldDB" id="A0A9D9E6F6"/>
<evidence type="ECO:0000313" key="11">
    <source>
        <dbReference type="Proteomes" id="UP000823614"/>
    </source>
</evidence>
<accession>A0A9D9E6F6</accession>
<dbReference type="PRINTS" id="PR00786">
    <property type="entry name" value="NEPRILYSIN"/>
</dbReference>
<evidence type="ECO:0000256" key="7">
    <source>
        <dbReference type="ARBA" id="ARBA00023049"/>
    </source>
</evidence>
<comment type="caution">
    <text evidence="10">The sequence shown here is derived from an EMBL/GenBank/DDBJ whole genome shotgun (WGS) entry which is preliminary data.</text>
</comment>
<dbReference type="CDD" id="cd08662">
    <property type="entry name" value="M13"/>
    <property type="match status" value="1"/>
</dbReference>
<comment type="similarity">
    <text evidence="2">Belongs to the peptidase M13 family.</text>
</comment>
<gene>
    <name evidence="10" type="ORF">IAA89_01800</name>
</gene>
<dbReference type="GO" id="GO:0004222">
    <property type="term" value="F:metalloendopeptidase activity"/>
    <property type="evidence" value="ECO:0007669"/>
    <property type="project" value="InterPro"/>
</dbReference>
<keyword evidence="6" id="KW-0862">Zinc</keyword>
<dbReference type="Gene3D" id="3.40.390.10">
    <property type="entry name" value="Collagenase (Catalytic Domain)"/>
    <property type="match status" value="1"/>
</dbReference>
<proteinExistence type="inferred from homology"/>
<evidence type="ECO:0000256" key="1">
    <source>
        <dbReference type="ARBA" id="ARBA00001947"/>
    </source>
</evidence>
<evidence type="ECO:0000259" key="8">
    <source>
        <dbReference type="Pfam" id="PF01431"/>
    </source>
</evidence>
<dbReference type="InterPro" id="IPR008753">
    <property type="entry name" value="Peptidase_M13_N"/>
</dbReference>
<dbReference type="PANTHER" id="PTHR11733">
    <property type="entry name" value="ZINC METALLOPROTEASE FAMILY M13 NEPRILYSIN-RELATED"/>
    <property type="match status" value="1"/>
</dbReference>
<keyword evidence="7" id="KW-0482">Metalloprotease</keyword>
<comment type="cofactor">
    <cofactor evidence="1">
        <name>Zn(2+)</name>
        <dbReference type="ChEBI" id="CHEBI:29105"/>
    </cofactor>
</comment>
<evidence type="ECO:0000256" key="4">
    <source>
        <dbReference type="ARBA" id="ARBA00022723"/>
    </source>
</evidence>
<feature type="domain" description="Peptidase M13 N-terminal" evidence="9">
    <location>
        <begin position="23"/>
        <end position="402"/>
    </location>
</feature>
<dbReference type="Gene3D" id="1.10.1380.10">
    <property type="entry name" value="Neutral endopeptidase , domain2"/>
    <property type="match status" value="1"/>
</dbReference>
<organism evidence="10 11">
    <name type="scientific">Candidatus Gallilactobacillus intestinavium</name>
    <dbReference type="NCBI Taxonomy" id="2840838"/>
    <lineage>
        <taxon>Bacteria</taxon>
        <taxon>Bacillati</taxon>
        <taxon>Bacillota</taxon>
        <taxon>Bacilli</taxon>
        <taxon>Lactobacillales</taxon>
        <taxon>Lactobacillaceae</taxon>
        <taxon>Lactobacillaceae incertae sedis</taxon>
        <taxon>Candidatus Gallilactobacillus</taxon>
    </lineage>
</organism>
<dbReference type="PANTHER" id="PTHR11733:SF167">
    <property type="entry name" value="FI17812P1-RELATED"/>
    <property type="match status" value="1"/>
</dbReference>
<dbReference type="InterPro" id="IPR024079">
    <property type="entry name" value="MetalloPept_cat_dom_sf"/>
</dbReference>